<evidence type="ECO:0000256" key="6">
    <source>
        <dbReference type="ARBA" id="ARBA00022801"/>
    </source>
</evidence>
<evidence type="ECO:0000256" key="7">
    <source>
        <dbReference type="ARBA" id="ARBA00022833"/>
    </source>
</evidence>
<dbReference type="Pfam" id="PF04389">
    <property type="entry name" value="Peptidase_M28"/>
    <property type="match status" value="1"/>
</dbReference>
<comment type="cofactor">
    <cofactor evidence="1">
        <name>Zn(2+)</name>
        <dbReference type="ChEBI" id="CHEBI:29105"/>
    </cofactor>
</comment>
<dbReference type="Proteomes" id="UP001642540">
    <property type="component" value="Unassembled WGS sequence"/>
</dbReference>
<feature type="chain" id="PRO_5047318423" description="Peptidase M28 domain-containing protein" evidence="9">
    <location>
        <begin position="20"/>
        <end position="364"/>
    </location>
</feature>
<name>A0ABP1S2N8_9HEXA</name>
<comment type="caution">
    <text evidence="11">The sequence shown here is derived from an EMBL/GenBank/DDBJ whole genome shotgun (WGS) entry which is preliminary data.</text>
</comment>
<dbReference type="InterPro" id="IPR045175">
    <property type="entry name" value="M28_fam"/>
</dbReference>
<evidence type="ECO:0000256" key="9">
    <source>
        <dbReference type="SAM" id="SignalP"/>
    </source>
</evidence>
<evidence type="ECO:0000313" key="11">
    <source>
        <dbReference type="EMBL" id="CAL8142578.1"/>
    </source>
</evidence>
<keyword evidence="4" id="KW-0479">Metal-binding</keyword>
<keyword evidence="7" id="KW-0862">Zinc</keyword>
<evidence type="ECO:0000256" key="3">
    <source>
        <dbReference type="ARBA" id="ARBA00022670"/>
    </source>
</evidence>
<keyword evidence="12" id="KW-1185">Reference proteome</keyword>
<accession>A0ABP1S2N8</accession>
<reference evidence="11 12" key="1">
    <citation type="submission" date="2024-08" db="EMBL/GenBank/DDBJ databases">
        <authorList>
            <person name="Cucini C."/>
            <person name="Frati F."/>
        </authorList>
    </citation>
    <scope>NUCLEOTIDE SEQUENCE [LARGE SCALE GENOMIC DNA]</scope>
</reference>
<evidence type="ECO:0000313" key="12">
    <source>
        <dbReference type="Proteomes" id="UP001642540"/>
    </source>
</evidence>
<keyword evidence="2" id="KW-0031">Aminopeptidase</keyword>
<dbReference type="InterPro" id="IPR007484">
    <property type="entry name" value="Peptidase_M28"/>
</dbReference>
<gene>
    <name evidence="11" type="ORF">ODALV1_LOCUS29092</name>
</gene>
<sequence>MKFFQLLLVASVGVILVSSRAVEQEGKRLIKTSEEDPGQWMDENEISELIKAKKTFIDITDFDLPPFKPEDVNIKAIPTTLRFQSTVREVLTKLNGQRVEDFVRQFSSYHNRYYAAQTGRDSQLWLLSEVESSVQGYAGSASVVEVDHGYLQKSIVARLEGADSSLRSEVVILGAHLDSINIRGSSLQAPGADDNGSGTVVLLETLREIVESGLILNRTVEFQWYAAEEIGLRGSQAIAQDYRRNNVDVVGMLNLDVVGYYVNGMDDIGVYTDNGNAQMAQLLRILTDEYLEFGRRDLTCGYGCSDHASFTNAGFPAVMGGEVVDHPGMHTVDDTIENMSFRQVNEFVKLAVGYTVEMAEPSRP</sequence>
<keyword evidence="6" id="KW-0378">Hydrolase</keyword>
<dbReference type="SUPFAM" id="SSF53187">
    <property type="entry name" value="Zn-dependent exopeptidases"/>
    <property type="match status" value="1"/>
</dbReference>
<protein>
    <recommendedName>
        <fullName evidence="10">Peptidase M28 domain-containing protein</fullName>
    </recommendedName>
</protein>
<evidence type="ECO:0000256" key="5">
    <source>
        <dbReference type="ARBA" id="ARBA00022729"/>
    </source>
</evidence>
<evidence type="ECO:0000256" key="8">
    <source>
        <dbReference type="ARBA" id="ARBA00043962"/>
    </source>
</evidence>
<dbReference type="PANTHER" id="PTHR12147:SF56">
    <property type="entry name" value="AMINOPEPTIDASE YDR415C-RELATED"/>
    <property type="match status" value="1"/>
</dbReference>
<dbReference type="EMBL" id="CAXLJM020000148">
    <property type="protein sequence ID" value="CAL8142578.1"/>
    <property type="molecule type" value="Genomic_DNA"/>
</dbReference>
<dbReference type="PANTHER" id="PTHR12147">
    <property type="entry name" value="METALLOPEPTIDASE M28 FAMILY MEMBER"/>
    <property type="match status" value="1"/>
</dbReference>
<keyword evidence="5 9" id="KW-0732">Signal</keyword>
<feature type="domain" description="Peptidase M28" evidence="10">
    <location>
        <begin position="155"/>
        <end position="351"/>
    </location>
</feature>
<evidence type="ECO:0000256" key="1">
    <source>
        <dbReference type="ARBA" id="ARBA00001947"/>
    </source>
</evidence>
<evidence type="ECO:0000256" key="4">
    <source>
        <dbReference type="ARBA" id="ARBA00022723"/>
    </source>
</evidence>
<comment type="similarity">
    <text evidence="8">Belongs to the peptidase M28 family. M28E subfamily.</text>
</comment>
<organism evidence="11 12">
    <name type="scientific">Orchesella dallaii</name>
    <dbReference type="NCBI Taxonomy" id="48710"/>
    <lineage>
        <taxon>Eukaryota</taxon>
        <taxon>Metazoa</taxon>
        <taxon>Ecdysozoa</taxon>
        <taxon>Arthropoda</taxon>
        <taxon>Hexapoda</taxon>
        <taxon>Collembola</taxon>
        <taxon>Entomobryomorpha</taxon>
        <taxon>Entomobryoidea</taxon>
        <taxon>Orchesellidae</taxon>
        <taxon>Orchesellinae</taxon>
        <taxon>Orchesella</taxon>
    </lineage>
</organism>
<dbReference type="Gene3D" id="3.40.630.10">
    <property type="entry name" value="Zn peptidases"/>
    <property type="match status" value="1"/>
</dbReference>
<evidence type="ECO:0000256" key="2">
    <source>
        <dbReference type="ARBA" id="ARBA00022438"/>
    </source>
</evidence>
<proteinExistence type="inferred from homology"/>
<feature type="signal peptide" evidence="9">
    <location>
        <begin position="1"/>
        <end position="19"/>
    </location>
</feature>
<evidence type="ECO:0000259" key="10">
    <source>
        <dbReference type="Pfam" id="PF04389"/>
    </source>
</evidence>
<keyword evidence="3" id="KW-0645">Protease</keyword>